<reference evidence="3" key="1">
    <citation type="submission" date="2018-05" db="EMBL/GenBank/DDBJ databases">
        <authorList>
            <person name="Hao L."/>
        </authorList>
    </citation>
    <scope>NUCLEOTIDE SEQUENCE [LARGE SCALE GENOMIC DNA]</scope>
</reference>
<protein>
    <submittedName>
        <fullName evidence="2">Membrane-bound metal-dependent hydrolase</fullName>
    </submittedName>
</protein>
<dbReference type="InterPro" id="IPR019250">
    <property type="entry name" value="DUF2227_metal-bd"/>
</dbReference>
<keyword evidence="2" id="KW-0378">Hydrolase</keyword>
<keyword evidence="1" id="KW-1133">Transmembrane helix</keyword>
<evidence type="ECO:0000313" key="3">
    <source>
        <dbReference type="Proteomes" id="UP000249818"/>
    </source>
</evidence>
<keyword evidence="3" id="KW-1185">Reference proteome</keyword>
<dbReference type="GO" id="GO:0016787">
    <property type="term" value="F:hydrolase activity"/>
    <property type="evidence" value="ECO:0007669"/>
    <property type="project" value="UniProtKB-KW"/>
</dbReference>
<feature type="transmembrane region" description="Helical" evidence="1">
    <location>
        <begin position="84"/>
        <end position="106"/>
    </location>
</feature>
<dbReference type="RefSeq" id="WP_122031712.1">
    <property type="nucleotide sequence ID" value="NZ_LS483254.1"/>
</dbReference>
<accession>A0A2X3K7Y7</accession>
<sequence>MPRGKAHLAFELGTLPGWVALGAAAGADRAPLLFFTGGYIVGSLFLSPDLDLVRSDASRRWRGARFLWRPYAALFRHRGISHSLFLGPLTRVLYLAALGGLGWGLLHVVGGVPFPRAIPWGSALPVLGGLYLPQLLHVALDRTVTFGKRILRRG</sequence>
<dbReference type="AlphaFoldDB" id="A0A2X3K7Y7"/>
<dbReference type="PANTHER" id="PTHR39085">
    <property type="entry name" value="SLL0924 PROTEIN"/>
    <property type="match status" value="1"/>
</dbReference>
<dbReference type="PANTHER" id="PTHR39085:SF1">
    <property type="entry name" value="SLL0924 PROTEIN"/>
    <property type="match status" value="1"/>
</dbReference>
<proteinExistence type="predicted"/>
<dbReference type="EMBL" id="LS483254">
    <property type="protein sequence ID" value="SQD93337.1"/>
    <property type="molecule type" value="Genomic_DNA"/>
</dbReference>
<name>A0A2X3K7Y7_9BACT</name>
<dbReference type="KEGG" id="bana:BARAN1_1315"/>
<dbReference type="OrthoDB" id="69351at2"/>
<feature type="transmembrane region" description="Helical" evidence="1">
    <location>
        <begin position="118"/>
        <end position="140"/>
    </location>
</feature>
<organism evidence="2 3">
    <name type="scientific">Candidatus Bipolaricaulis anaerobius</name>
    <dbReference type="NCBI Taxonomy" id="2026885"/>
    <lineage>
        <taxon>Bacteria</taxon>
        <taxon>Candidatus Bipolaricaulota</taxon>
        <taxon>Candidatus Bipolaricaulia</taxon>
        <taxon>Candidatus Bipolaricaulales</taxon>
        <taxon>Candidatus Bipolaricaulaceae</taxon>
        <taxon>Candidatus Bipolaricaulis</taxon>
    </lineage>
</organism>
<evidence type="ECO:0000313" key="2">
    <source>
        <dbReference type="EMBL" id="SQD93337.1"/>
    </source>
</evidence>
<gene>
    <name evidence="2" type="ORF">BARAN1_1315</name>
</gene>
<dbReference type="Pfam" id="PF09988">
    <property type="entry name" value="DUF2227"/>
    <property type="match status" value="1"/>
</dbReference>
<keyword evidence="1" id="KW-0472">Membrane</keyword>
<dbReference type="Proteomes" id="UP000249818">
    <property type="component" value="Chromosome BARAN1"/>
</dbReference>
<evidence type="ECO:0000256" key="1">
    <source>
        <dbReference type="SAM" id="Phobius"/>
    </source>
</evidence>
<keyword evidence="1" id="KW-0812">Transmembrane</keyword>